<dbReference type="UniPathway" id="UPA00193"/>
<evidence type="ECO:0000256" key="4">
    <source>
        <dbReference type="HAMAP-Rule" id="MF_00051"/>
    </source>
</evidence>
<feature type="binding site" evidence="4">
    <location>
        <position position="128"/>
    </location>
    <ligand>
        <name>(6S)-5,6,7,8-tetrahydrofolate</name>
        <dbReference type="ChEBI" id="CHEBI:57453"/>
    </ligand>
</feature>
<comment type="subunit">
    <text evidence="4">Homodimer.</text>
</comment>
<dbReference type="GO" id="GO:0032259">
    <property type="term" value="P:methylation"/>
    <property type="evidence" value="ECO:0007669"/>
    <property type="project" value="UniProtKB-KW"/>
</dbReference>
<dbReference type="GO" id="GO:0019264">
    <property type="term" value="P:glycine biosynthetic process from serine"/>
    <property type="evidence" value="ECO:0007669"/>
    <property type="project" value="InterPro"/>
</dbReference>
<reference evidence="8" key="2">
    <citation type="submission" date="2016-04" db="EMBL/GenBank/DDBJ databases">
        <title>Planomonospora sphaerica JCM9374 whole genome shotgun sequence.</title>
        <authorList>
            <person name="Suzuki T."/>
            <person name="Dohra H."/>
            <person name="Kodani S."/>
        </authorList>
    </citation>
    <scope>NUCLEOTIDE SEQUENCE [LARGE SCALE GENOMIC DNA]</scope>
    <source>
        <strain evidence="8">JCM 9374</strain>
    </source>
</reference>
<feature type="domain" description="Serine hydroxymethyltransferase-like" evidence="6">
    <location>
        <begin position="16"/>
        <end position="399"/>
    </location>
</feature>
<evidence type="ECO:0000259" key="6">
    <source>
        <dbReference type="Pfam" id="PF00464"/>
    </source>
</evidence>
<dbReference type="RefSeq" id="WP_068903123.1">
    <property type="nucleotide sequence ID" value="NZ_BDCX01000018.1"/>
</dbReference>
<comment type="catalytic activity">
    <reaction evidence="4">
        <text>(6R)-5,10-methylene-5,6,7,8-tetrahydrofolate + glycine + H2O = (6S)-5,6,7,8-tetrahydrofolate + L-serine</text>
        <dbReference type="Rhea" id="RHEA:15481"/>
        <dbReference type="ChEBI" id="CHEBI:15377"/>
        <dbReference type="ChEBI" id="CHEBI:15636"/>
        <dbReference type="ChEBI" id="CHEBI:33384"/>
        <dbReference type="ChEBI" id="CHEBI:57305"/>
        <dbReference type="ChEBI" id="CHEBI:57453"/>
        <dbReference type="EC" id="2.1.2.1"/>
    </reaction>
</comment>
<dbReference type="InterPro" id="IPR049943">
    <property type="entry name" value="Ser_HO-MeTrfase-like"/>
</dbReference>
<keyword evidence="4" id="KW-0963">Cytoplasm</keyword>
<keyword evidence="4" id="KW-0554">One-carbon metabolism</keyword>
<dbReference type="GO" id="GO:0008168">
    <property type="term" value="F:methyltransferase activity"/>
    <property type="evidence" value="ECO:0007669"/>
    <property type="project" value="UniProtKB-KW"/>
</dbReference>
<comment type="similarity">
    <text evidence="2 4">Belongs to the SHMT family.</text>
</comment>
<dbReference type="InterPro" id="IPR001085">
    <property type="entry name" value="Ser_HO-MeTrfase"/>
</dbReference>
<protein>
    <recommendedName>
        <fullName evidence="4">Probable serine hydroxymethyltransferase</fullName>
        <shortName evidence="4">SHMT</shortName>
        <shortName evidence="4">Serine methylase</shortName>
        <ecNumber evidence="4">2.1.2.1</ecNumber>
    </recommendedName>
</protein>
<dbReference type="PIRSF" id="PIRSF000412">
    <property type="entry name" value="SHMT"/>
    <property type="match status" value="1"/>
</dbReference>
<reference evidence="7 8" key="1">
    <citation type="journal article" date="2016" name="Genome Announc.">
        <title>Draft Genome Sequence of Planomonospora sphaerica JCM9374, a Rare Actinomycete.</title>
        <authorList>
            <person name="Dohra H."/>
            <person name="Suzuki T."/>
            <person name="Inoue Y."/>
            <person name="Kodani S."/>
        </authorList>
    </citation>
    <scope>NUCLEOTIDE SEQUENCE [LARGE SCALE GENOMIC DNA]</scope>
    <source>
        <strain evidence="7 8">JCM 9374</strain>
    </source>
</reference>
<dbReference type="CDD" id="cd00378">
    <property type="entry name" value="SHMT"/>
    <property type="match status" value="1"/>
</dbReference>
<dbReference type="Proteomes" id="UP000077701">
    <property type="component" value="Unassembled WGS sequence"/>
</dbReference>
<comment type="function">
    <text evidence="4">Catalyzes the reversible interconversion of serine and glycine with tetrahydrofolate (THF) serving as the one-carbon carrier. This reaction serves as the major source of one-carbon groups required for the biosynthesis of purines, thymidylate, methionine, and other important biomolecules.</text>
</comment>
<organism evidence="7 8">
    <name type="scientific">Planomonospora sphaerica</name>
    <dbReference type="NCBI Taxonomy" id="161355"/>
    <lineage>
        <taxon>Bacteria</taxon>
        <taxon>Bacillati</taxon>
        <taxon>Actinomycetota</taxon>
        <taxon>Actinomycetes</taxon>
        <taxon>Streptosporangiales</taxon>
        <taxon>Streptosporangiaceae</taxon>
        <taxon>Planomonospora</taxon>
    </lineage>
</organism>
<evidence type="ECO:0000256" key="1">
    <source>
        <dbReference type="ARBA" id="ARBA00001933"/>
    </source>
</evidence>
<comment type="cofactor">
    <cofactor evidence="1 4 5">
        <name>pyridoxal 5'-phosphate</name>
        <dbReference type="ChEBI" id="CHEBI:597326"/>
    </cofactor>
</comment>
<comment type="caution">
    <text evidence="7">The sequence shown here is derived from an EMBL/GenBank/DDBJ whole genome shotgun (WGS) entry which is preliminary data.</text>
</comment>
<keyword evidence="4 7" id="KW-0808">Transferase</keyword>
<comment type="pathway">
    <text evidence="4">One-carbon metabolism; tetrahydrofolate interconversion.</text>
</comment>
<dbReference type="PANTHER" id="PTHR11680:SF35">
    <property type="entry name" value="SERINE HYDROXYMETHYLTRANSFERASE 1"/>
    <property type="match status" value="1"/>
</dbReference>
<keyword evidence="3 4" id="KW-0663">Pyridoxal phosphate</keyword>
<evidence type="ECO:0000313" key="8">
    <source>
        <dbReference type="Proteomes" id="UP000077701"/>
    </source>
</evidence>
<proteinExistence type="inferred from homology"/>
<name>A0A161LY57_9ACTN</name>
<dbReference type="EC" id="2.1.2.1" evidence="4"/>
<evidence type="ECO:0000256" key="3">
    <source>
        <dbReference type="ARBA" id="ARBA00022898"/>
    </source>
</evidence>
<dbReference type="OrthoDB" id="3514085at2"/>
<comment type="subcellular location">
    <subcellularLocation>
        <location evidence="4">Cytoplasm</location>
    </subcellularLocation>
</comment>
<gene>
    <name evidence="7" type="primary">glyA_2</name>
    <name evidence="4" type="synonym">glyA</name>
    <name evidence="7" type="ORF">PS9374_06355</name>
</gene>
<dbReference type="GO" id="GO:0030170">
    <property type="term" value="F:pyridoxal phosphate binding"/>
    <property type="evidence" value="ECO:0007669"/>
    <property type="project" value="UniProtKB-UniRule"/>
</dbReference>
<dbReference type="InterPro" id="IPR015421">
    <property type="entry name" value="PyrdxlP-dep_Trfase_major"/>
</dbReference>
<dbReference type="SUPFAM" id="SSF53383">
    <property type="entry name" value="PLP-dependent transferases"/>
    <property type="match status" value="1"/>
</dbReference>
<accession>A0A161LY57</accession>
<dbReference type="EMBL" id="BDCX01000018">
    <property type="protein sequence ID" value="GAT70669.1"/>
    <property type="molecule type" value="Genomic_DNA"/>
</dbReference>
<dbReference type="InterPro" id="IPR039429">
    <property type="entry name" value="SHMT-like_dom"/>
</dbReference>
<dbReference type="GO" id="GO:0004372">
    <property type="term" value="F:glycine hydroxymethyltransferase activity"/>
    <property type="evidence" value="ECO:0007669"/>
    <property type="project" value="UniProtKB-EC"/>
</dbReference>
<dbReference type="Gene3D" id="3.90.1150.10">
    <property type="entry name" value="Aspartate Aminotransferase, domain 1"/>
    <property type="match status" value="1"/>
</dbReference>
<sequence length="444" mass="46624">MVRLAEFHRRATENLAAEDPEIFRLLEREMRRQADTLAMVAACSTAPPSVLACAGSALGNVTAEGYPGARFHAGCEVADDVERLAVARARELFGADYANVQPHSGSSANLAVLFSLLEPGDTVLGMDLDAGGHLTHGSPASVTGRYFRTVGYGVGPDGFIDYHEVAELARRVRPKLIVCGASSYPRTIDFARFREIADGCGAWLLADISHIAGLVAAGEHPDPVPYAHVTTTSTYKQLYGPRGGLILSGPDAARPGPGGRGTLAGALQRAVFPRAQGTPDLAGVAAKARAFAAASTGAFRALALRLRLDARQLAVELVDRGQGLVTGGTDNHLVLIDVGAKGYTGVVVERALEECGIIVNKNRIVGDTRPAHVTSGIRLGTNTLALRGMGPADMAACADLFCRAVEAVEQLGDTDYRLPAPARDGVRAAVARLCRDFPLPGYPA</sequence>
<dbReference type="GO" id="GO:0035999">
    <property type="term" value="P:tetrahydrofolate interconversion"/>
    <property type="evidence" value="ECO:0007669"/>
    <property type="project" value="UniProtKB-UniRule"/>
</dbReference>
<dbReference type="HAMAP" id="MF_00051">
    <property type="entry name" value="SHMT"/>
    <property type="match status" value="1"/>
</dbReference>
<dbReference type="Gene3D" id="3.40.640.10">
    <property type="entry name" value="Type I PLP-dependent aspartate aminotransferase-like (Major domain)"/>
    <property type="match status" value="1"/>
</dbReference>
<comment type="caution">
    <text evidence="4">Lacks conserved residue(s) required for the propagation of feature annotation.</text>
</comment>
<keyword evidence="7" id="KW-0489">Methyltransferase</keyword>
<dbReference type="InterPro" id="IPR015422">
    <property type="entry name" value="PyrdxlP-dep_Trfase_small"/>
</dbReference>
<dbReference type="GO" id="GO:0005829">
    <property type="term" value="C:cytosol"/>
    <property type="evidence" value="ECO:0007669"/>
    <property type="project" value="TreeGrafter"/>
</dbReference>
<evidence type="ECO:0000256" key="2">
    <source>
        <dbReference type="ARBA" id="ARBA00006376"/>
    </source>
</evidence>
<dbReference type="STRING" id="161355.PS9374_06355"/>
<evidence type="ECO:0000256" key="5">
    <source>
        <dbReference type="PIRSR" id="PIRSR000412-50"/>
    </source>
</evidence>
<dbReference type="InterPro" id="IPR015424">
    <property type="entry name" value="PyrdxlP-dep_Trfase"/>
</dbReference>
<keyword evidence="8" id="KW-1185">Reference proteome</keyword>
<dbReference type="Pfam" id="PF00464">
    <property type="entry name" value="SHMT"/>
    <property type="match status" value="1"/>
</dbReference>
<feature type="binding site" evidence="4">
    <location>
        <begin position="132"/>
        <end position="134"/>
    </location>
    <ligand>
        <name>(6S)-5,6,7,8-tetrahydrofolate</name>
        <dbReference type="ChEBI" id="CHEBI:57453"/>
    </ligand>
</feature>
<dbReference type="PANTHER" id="PTHR11680">
    <property type="entry name" value="SERINE HYDROXYMETHYLTRANSFERASE"/>
    <property type="match status" value="1"/>
</dbReference>
<dbReference type="NCBIfam" id="NF000586">
    <property type="entry name" value="PRK00011.1"/>
    <property type="match status" value="1"/>
</dbReference>
<feature type="modified residue" description="N6-(pyridoxal phosphate)lysine" evidence="4 5">
    <location>
        <position position="236"/>
    </location>
</feature>
<dbReference type="AlphaFoldDB" id="A0A161LY57"/>
<evidence type="ECO:0000313" key="7">
    <source>
        <dbReference type="EMBL" id="GAT70669.1"/>
    </source>
</evidence>